<dbReference type="CDD" id="cd00209">
    <property type="entry name" value="DHFR"/>
    <property type="match status" value="1"/>
</dbReference>
<dbReference type="PANTHER" id="PTHR48069">
    <property type="entry name" value="DIHYDROFOLATE REDUCTASE"/>
    <property type="match status" value="1"/>
</dbReference>
<keyword evidence="6 8" id="KW-0560">Oxidoreductase</keyword>
<evidence type="ECO:0000313" key="11">
    <source>
        <dbReference type="EMBL" id="OSJ08345.1"/>
    </source>
</evidence>
<reference evidence="11 12" key="1">
    <citation type="submission" date="2017-03" db="EMBL/GenBank/DDBJ databases">
        <title>Whole genome sequences of fourteen strains of Bradyrhizobium canariense and one strain of Bradyrhizobium japonicum isolated from Lupinus (Papilionoideae: Genisteae) species in Algeria.</title>
        <authorList>
            <person name="Crovadore J."/>
            <person name="Chekireb D."/>
            <person name="Brachmann A."/>
            <person name="Chablais R."/>
            <person name="Cochard B."/>
            <person name="Lefort F."/>
        </authorList>
    </citation>
    <scope>NUCLEOTIDE SEQUENCE [LARGE SCALE GENOMIC DNA]</scope>
    <source>
        <strain evidence="11 12">UBMA195</strain>
    </source>
</reference>
<feature type="domain" description="DHFR" evidence="10">
    <location>
        <begin position="2"/>
        <end position="165"/>
    </location>
</feature>
<dbReference type="GO" id="GO:0004146">
    <property type="term" value="F:dihydrofolate reductase activity"/>
    <property type="evidence" value="ECO:0007669"/>
    <property type="project" value="UniProtKB-EC"/>
</dbReference>
<organism evidence="11 12">
    <name type="scientific">Bradyrhizobium canariense</name>
    <dbReference type="NCBI Taxonomy" id="255045"/>
    <lineage>
        <taxon>Bacteria</taxon>
        <taxon>Pseudomonadati</taxon>
        <taxon>Pseudomonadota</taxon>
        <taxon>Alphaproteobacteria</taxon>
        <taxon>Hyphomicrobiales</taxon>
        <taxon>Nitrobacteraceae</taxon>
        <taxon>Bradyrhizobium</taxon>
    </lineage>
</organism>
<keyword evidence="5 8" id="KW-0521">NADP</keyword>
<dbReference type="AlphaFoldDB" id="A0A1X3H5R1"/>
<evidence type="ECO:0000256" key="8">
    <source>
        <dbReference type="PIRNR" id="PIRNR000194"/>
    </source>
</evidence>
<evidence type="ECO:0000256" key="9">
    <source>
        <dbReference type="RuleBase" id="RU004474"/>
    </source>
</evidence>
<keyword evidence="11" id="KW-0808">Transferase</keyword>
<comment type="catalytic activity">
    <reaction evidence="8">
        <text>(6S)-5,6,7,8-tetrahydrofolate + NADP(+) = 7,8-dihydrofolate + NADPH + H(+)</text>
        <dbReference type="Rhea" id="RHEA:15009"/>
        <dbReference type="ChEBI" id="CHEBI:15378"/>
        <dbReference type="ChEBI" id="CHEBI:57451"/>
        <dbReference type="ChEBI" id="CHEBI:57453"/>
        <dbReference type="ChEBI" id="CHEBI:57783"/>
        <dbReference type="ChEBI" id="CHEBI:58349"/>
        <dbReference type="EC" id="1.5.1.3"/>
    </reaction>
</comment>
<evidence type="ECO:0000256" key="2">
    <source>
        <dbReference type="ARBA" id="ARBA00009539"/>
    </source>
</evidence>
<dbReference type="GO" id="GO:0046654">
    <property type="term" value="P:tetrahydrofolate biosynthetic process"/>
    <property type="evidence" value="ECO:0007669"/>
    <property type="project" value="UniProtKB-UniPathway"/>
</dbReference>
<dbReference type="PRINTS" id="PR00070">
    <property type="entry name" value="DHFR"/>
</dbReference>
<dbReference type="GO" id="GO:0016301">
    <property type="term" value="F:kinase activity"/>
    <property type="evidence" value="ECO:0007669"/>
    <property type="project" value="UniProtKB-KW"/>
</dbReference>
<dbReference type="EMBL" id="NAFI01000175">
    <property type="protein sequence ID" value="OSJ08345.1"/>
    <property type="molecule type" value="Genomic_DNA"/>
</dbReference>
<dbReference type="InterPro" id="IPR017925">
    <property type="entry name" value="DHFR_CS"/>
</dbReference>
<dbReference type="InterPro" id="IPR001796">
    <property type="entry name" value="DHFR_dom"/>
</dbReference>
<keyword evidence="11" id="KW-0418">Kinase</keyword>
<dbReference type="RefSeq" id="WP_085360663.1">
    <property type="nucleotide sequence ID" value="NZ_NAFD01000178.1"/>
</dbReference>
<dbReference type="Gene3D" id="3.40.430.10">
    <property type="entry name" value="Dihydrofolate Reductase, subunit A"/>
    <property type="match status" value="1"/>
</dbReference>
<dbReference type="EC" id="1.5.1.3" evidence="3 8"/>
<evidence type="ECO:0000256" key="1">
    <source>
        <dbReference type="ARBA" id="ARBA00004903"/>
    </source>
</evidence>
<dbReference type="PROSITE" id="PS00075">
    <property type="entry name" value="DHFR_1"/>
    <property type="match status" value="1"/>
</dbReference>
<dbReference type="GO" id="GO:0070401">
    <property type="term" value="F:NADP+ binding"/>
    <property type="evidence" value="ECO:0007669"/>
    <property type="project" value="UniProtKB-ARBA"/>
</dbReference>
<evidence type="ECO:0000256" key="7">
    <source>
        <dbReference type="ARBA" id="ARBA00025067"/>
    </source>
</evidence>
<dbReference type="GO" id="GO:0005829">
    <property type="term" value="C:cytosol"/>
    <property type="evidence" value="ECO:0007669"/>
    <property type="project" value="TreeGrafter"/>
</dbReference>
<keyword evidence="4 8" id="KW-0554">One-carbon metabolism</keyword>
<dbReference type="InterPro" id="IPR012259">
    <property type="entry name" value="DHFR"/>
</dbReference>
<dbReference type="InterPro" id="IPR024072">
    <property type="entry name" value="DHFR-like_dom_sf"/>
</dbReference>
<evidence type="ECO:0000313" key="12">
    <source>
        <dbReference type="Proteomes" id="UP000193553"/>
    </source>
</evidence>
<evidence type="ECO:0000259" key="10">
    <source>
        <dbReference type="PROSITE" id="PS51330"/>
    </source>
</evidence>
<dbReference type="OrthoDB" id="9804315at2"/>
<dbReference type="PANTHER" id="PTHR48069:SF3">
    <property type="entry name" value="DIHYDROFOLATE REDUCTASE"/>
    <property type="match status" value="1"/>
</dbReference>
<dbReference type="SUPFAM" id="SSF53597">
    <property type="entry name" value="Dihydrofolate reductase-like"/>
    <property type="match status" value="1"/>
</dbReference>
<comment type="similarity">
    <text evidence="2 8 9">Belongs to the dihydrofolate reductase family.</text>
</comment>
<evidence type="ECO:0000256" key="3">
    <source>
        <dbReference type="ARBA" id="ARBA00012856"/>
    </source>
</evidence>
<dbReference type="GO" id="GO:0046452">
    <property type="term" value="P:dihydrofolate metabolic process"/>
    <property type="evidence" value="ECO:0007669"/>
    <property type="project" value="TreeGrafter"/>
</dbReference>
<accession>A0A1X3H5R1</accession>
<gene>
    <name evidence="11" type="ORF">BSZ18_19210</name>
</gene>
<comment type="function">
    <text evidence="7 8">Key enzyme in folate metabolism. Catalyzes an essential reaction for de novo glycine and purine synthesis, and for DNA precursor synthesis.</text>
</comment>
<dbReference type="PIRSF" id="PIRSF000194">
    <property type="entry name" value="DHFR"/>
    <property type="match status" value="1"/>
</dbReference>
<protein>
    <recommendedName>
        <fullName evidence="3 8">Dihydrofolate reductase</fullName>
        <ecNumber evidence="3 8">1.5.1.3</ecNumber>
    </recommendedName>
</protein>
<dbReference type="FunFam" id="3.40.430.10:FF:000001">
    <property type="entry name" value="Dihydrofolate reductase"/>
    <property type="match status" value="1"/>
</dbReference>
<comment type="pathway">
    <text evidence="1 8">Cofactor biosynthesis; tetrahydrofolate biosynthesis; 5,6,7,8-tetrahydrofolate from 7,8-dihydrofolate: step 1/1.</text>
</comment>
<name>A0A1X3H5R1_9BRAD</name>
<proteinExistence type="inferred from homology"/>
<evidence type="ECO:0000256" key="5">
    <source>
        <dbReference type="ARBA" id="ARBA00022857"/>
    </source>
</evidence>
<dbReference type="Pfam" id="PF00186">
    <property type="entry name" value="DHFR_1"/>
    <property type="match status" value="1"/>
</dbReference>
<dbReference type="GO" id="GO:0046655">
    <property type="term" value="P:folic acid metabolic process"/>
    <property type="evidence" value="ECO:0007669"/>
    <property type="project" value="TreeGrafter"/>
</dbReference>
<evidence type="ECO:0000256" key="4">
    <source>
        <dbReference type="ARBA" id="ARBA00022563"/>
    </source>
</evidence>
<dbReference type="PROSITE" id="PS51330">
    <property type="entry name" value="DHFR_2"/>
    <property type="match status" value="1"/>
</dbReference>
<dbReference type="GO" id="GO:0006730">
    <property type="term" value="P:one-carbon metabolic process"/>
    <property type="evidence" value="ECO:0007669"/>
    <property type="project" value="UniProtKB-KW"/>
</dbReference>
<comment type="caution">
    <text evidence="11">The sequence shown here is derived from an EMBL/GenBank/DDBJ whole genome shotgun (WGS) entry which is preliminary data.</text>
</comment>
<sequence length="169" mass="18711">MEIVFVVAIAENGVIGAGNAMPWRMKSDMARFKALTIGKPVIMGRRTFESLPRPLPGRTNIVVTRDADYRAAGAIVTTSTAAADAIARGDALRRSVAEIAVIGGAEIFRQWLDRADRLEITEVHARPEGDTHFDIDRAEWDEVERIRHPAGPHDSADYSYVTYRRQAGH</sequence>
<dbReference type="UniPathway" id="UPA00077">
    <property type="reaction ID" value="UER00158"/>
</dbReference>
<dbReference type="Proteomes" id="UP000193553">
    <property type="component" value="Unassembled WGS sequence"/>
</dbReference>
<evidence type="ECO:0000256" key="6">
    <source>
        <dbReference type="ARBA" id="ARBA00023002"/>
    </source>
</evidence>